<protein>
    <submittedName>
        <fullName evidence="1">Nudix hydrolase homolog 15</fullName>
    </submittedName>
</protein>
<keyword evidence="2" id="KW-1185">Reference proteome</keyword>
<dbReference type="Proteomes" id="UP000325081">
    <property type="component" value="Unassembled WGS sequence"/>
</dbReference>
<name>A0A5A7R261_STRAF</name>
<comment type="caution">
    <text evidence="1">The sequence shown here is derived from an EMBL/GenBank/DDBJ whole genome shotgun (WGS) entry which is preliminary data.</text>
</comment>
<accession>A0A5A7R261</accession>
<proteinExistence type="predicted"/>
<sequence length="220" mass="24559">MTERAQWSSGIFSSFLVLEQTTSSAVVILNCDARDADDRVPDLCRVEDEQGVHGGGDGGDAALDDRDDGFVATAEQEKWVMELMDSKAVGPSIVFFSFSHEGTLGSIMERADRVLACLETSTKKFLYTSLPQSRYVTLVDKWGNEYKTTYLLERHGLSAGWSDSEIAVKKALCYPRPSFCTNIIVRASFVECRLTKGPLHIPMLTSKGKIKRFYFRRFGS</sequence>
<evidence type="ECO:0000313" key="2">
    <source>
        <dbReference type="Proteomes" id="UP000325081"/>
    </source>
</evidence>
<dbReference type="GO" id="GO:0016787">
    <property type="term" value="F:hydrolase activity"/>
    <property type="evidence" value="ECO:0007669"/>
    <property type="project" value="UniProtKB-KW"/>
</dbReference>
<dbReference type="AlphaFoldDB" id="A0A5A7R261"/>
<reference evidence="2" key="1">
    <citation type="journal article" date="2019" name="Curr. Biol.">
        <title>Genome Sequence of Striga asiatica Provides Insight into the Evolution of Plant Parasitism.</title>
        <authorList>
            <person name="Yoshida S."/>
            <person name="Kim S."/>
            <person name="Wafula E.K."/>
            <person name="Tanskanen J."/>
            <person name="Kim Y.M."/>
            <person name="Honaas L."/>
            <person name="Yang Z."/>
            <person name="Spallek T."/>
            <person name="Conn C.E."/>
            <person name="Ichihashi Y."/>
            <person name="Cheong K."/>
            <person name="Cui S."/>
            <person name="Der J.P."/>
            <person name="Gundlach H."/>
            <person name="Jiao Y."/>
            <person name="Hori C."/>
            <person name="Ishida J.K."/>
            <person name="Kasahara H."/>
            <person name="Kiba T."/>
            <person name="Kim M.S."/>
            <person name="Koo N."/>
            <person name="Laohavisit A."/>
            <person name="Lee Y.H."/>
            <person name="Lumba S."/>
            <person name="McCourt P."/>
            <person name="Mortimer J.C."/>
            <person name="Mutuku J.M."/>
            <person name="Nomura T."/>
            <person name="Sasaki-Sekimoto Y."/>
            <person name="Seto Y."/>
            <person name="Wang Y."/>
            <person name="Wakatake T."/>
            <person name="Sakakibara H."/>
            <person name="Demura T."/>
            <person name="Yamaguchi S."/>
            <person name="Yoneyama K."/>
            <person name="Manabe R.I."/>
            <person name="Nelson D.C."/>
            <person name="Schulman A.H."/>
            <person name="Timko M.P."/>
            <person name="dePamphilis C.W."/>
            <person name="Choi D."/>
            <person name="Shirasu K."/>
        </authorList>
    </citation>
    <scope>NUCLEOTIDE SEQUENCE [LARGE SCALE GENOMIC DNA]</scope>
    <source>
        <strain evidence="2">cv. UVA1</strain>
    </source>
</reference>
<dbReference type="OrthoDB" id="1605554at2759"/>
<gene>
    <name evidence="1" type="ORF">STAS_28865</name>
</gene>
<evidence type="ECO:0000313" key="1">
    <source>
        <dbReference type="EMBL" id="GER51476.1"/>
    </source>
</evidence>
<organism evidence="1 2">
    <name type="scientific">Striga asiatica</name>
    <name type="common">Asiatic witchweed</name>
    <name type="synonym">Buchnera asiatica</name>
    <dbReference type="NCBI Taxonomy" id="4170"/>
    <lineage>
        <taxon>Eukaryota</taxon>
        <taxon>Viridiplantae</taxon>
        <taxon>Streptophyta</taxon>
        <taxon>Embryophyta</taxon>
        <taxon>Tracheophyta</taxon>
        <taxon>Spermatophyta</taxon>
        <taxon>Magnoliopsida</taxon>
        <taxon>eudicotyledons</taxon>
        <taxon>Gunneridae</taxon>
        <taxon>Pentapetalae</taxon>
        <taxon>asterids</taxon>
        <taxon>lamiids</taxon>
        <taxon>Lamiales</taxon>
        <taxon>Orobanchaceae</taxon>
        <taxon>Buchnereae</taxon>
        <taxon>Striga</taxon>
    </lineage>
</organism>
<dbReference type="EMBL" id="BKCP01009726">
    <property type="protein sequence ID" value="GER51476.1"/>
    <property type="molecule type" value="Genomic_DNA"/>
</dbReference>
<keyword evidence="1" id="KW-0378">Hydrolase</keyword>